<evidence type="ECO:0000313" key="5">
    <source>
        <dbReference type="EMBL" id="AZS27341.1"/>
    </source>
</evidence>
<evidence type="ECO:0000313" key="6">
    <source>
        <dbReference type="Proteomes" id="UP000256923"/>
    </source>
</evidence>
<evidence type="ECO:0000259" key="3">
    <source>
        <dbReference type="Pfam" id="PF00501"/>
    </source>
</evidence>
<dbReference type="PANTHER" id="PTHR43767">
    <property type="entry name" value="LONG-CHAIN-FATTY-ACID--COA LIGASE"/>
    <property type="match status" value="1"/>
</dbReference>
<dbReference type="Gene3D" id="3.30.300.30">
    <property type="match status" value="1"/>
</dbReference>
<name>A0A289GGN1_VIBAN</name>
<dbReference type="Pfam" id="PF13193">
    <property type="entry name" value="AMP-binding_C"/>
    <property type="match status" value="1"/>
</dbReference>
<dbReference type="Proteomes" id="UP000256923">
    <property type="component" value="Chromosome 2"/>
</dbReference>
<sequence>MKNRPMTADLLRGFIGYQTAQAMRYQQAGLWEDAPLWCLLTQGVEQYGEQIAVLDEHHQLTYQALLNAADGIAHRLITDGMQVGERVVIQLSNTCRLPIALFATLRAGLVPILALPAHGLSEIKHLAQLGDAKAYISEEIQGAALANNLIANCQGLQQVYLFGEHGNHHSLNNIQLHSPLIAPTINPGHPALFLVSGGTTGLPKLIPRTHNDYLFNIRCCCQASEINERDVYLAVLPAAHNFTLGCPGFLGVLAKGGKVVFTQHAGPDHCFELIEQHQISATALVPSLAQLWTEATQWEESDLSSLRLIQVGGSKLAYTDALAIQKAFPNALQQVFGMAEGLICCTRLGDHPEIIASRQGRPVCALDEIRVVDPQGYPVGEGEEGELLTRGPYTLRGYYRANEHNQKAFTPDGFYCSGDKVRMDSDQYLTVTGRIKDVVNRAGECIATDEIEEHLLAHPQVAQVAVVAVPDSYLGERIGVALISKDSRLTLQALRQFLKERNLASFKLPDELHIVSHLPKTAVGKIDKKAILGPSGKPWMLDIQTGYNTIPT</sequence>
<protein>
    <submittedName>
        <fullName evidence="5">2,3-dihydroxybenzoate-AMP ligase</fullName>
    </submittedName>
</protein>
<dbReference type="InterPro" id="IPR045851">
    <property type="entry name" value="AMP-bd_C_sf"/>
</dbReference>
<evidence type="ECO:0000259" key="4">
    <source>
        <dbReference type="Pfam" id="PF13193"/>
    </source>
</evidence>
<dbReference type="AlphaFoldDB" id="A0A289GGN1"/>
<dbReference type="EMBL" id="CP034673">
    <property type="protein sequence ID" value="AZS27341.1"/>
    <property type="molecule type" value="Genomic_DNA"/>
</dbReference>
<proteinExistence type="predicted"/>
<gene>
    <name evidence="5" type="ORF">DYL72_20955</name>
</gene>
<dbReference type="InterPro" id="IPR050237">
    <property type="entry name" value="ATP-dep_AMP-bd_enzyme"/>
</dbReference>
<dbReference type="InterPro" id="IPR025110">
    <property type="entry name" value="AMP-bd_C"/>
</dbReference>
<dbReference type="FunFam" id="2.30.38.10:FF:000003">
    <property type="entry name" value="Vibriobactin-specific 2,3-dihydroxybenzoate-AMP ligase"/>
    <property type="match status" value="1"/>
</dbReference>
<feature type="domain" description="AMP-binding enzyme C-terminal" evidence="4">
    <location>
        <begin position="450"/>
        <end position="525"/>
    </location>
</feature>
<dbReference type="RefSeq" id="WP_019281883.1">
    <property type="nucleotide sequence ID" value="NZ_CP023055.1"/>
</dbReference>
<dbReference type="InterPro" id="IPR042099">
    <property type="entry name" value="ANL_N_sf"/>
</dbReference>
<dbReference type="InterPro" id="IPR000873">
    <property type="entry name" value="AMP-dep_synth/lig_dom"/>
</dbReference>
<dbReference type="SUPFAM" id="SSF56801">
    <property type="entry name" value="Acetyl-CoA synthetase-like"/>
    <property type="match status" value="1"/>
</dbReference>
<feature type="domain" description="AMP-dependent synthetase/ligase" evidence="3">
    <location>
        <begin position="43"/>
        <end position="399"/>
    </location>
</feature>
<dbReference type="Gene3D" id="3.40.50.12780">
    <property type="entry name" value="N-terminal domain of ligase-like"/>
    <property type="match status" value="1"/>
</dbReference>
<organism evidence="5 6">
    <name type="scientific">Vibrio anguillarum</name>
    <name type="common">Listonella anguillarum</name>
    <dbReference type="NCBI Taxonomy" id="55601"/>
    <lineage>
        <taxon>Bacteria</taxon>
        <taxon>Pseudomonadati</taxon>
        <taxon>Pseudomonadota</taxon>
        <taxon>Gammaproteobacteria</taxon>
        <taxon>Vibrionales</taxon>
        <taxon>Vibrionaceae</taxon>
        <taxon>Vibrio</taxon>
    </lineage>
</organism>
<reference evidence="5 6" key="1">
    <citation type="submission" date="2018-12" db="EMBL/GenBank/DDBJ databases">
        <title>Characterization and Draft Genome of Vibrio anguillarum J360 Marine Pathogen Isolated from an Outbreak in Lumpfish (Cyclopterus lumpus).</title>
        <authorList>
            <person name="Vasquez J.I."/>
            <person name="Cao T."/>
            <person name="Chakraborty S."/>
            <person name="Gnanagobal H."/>
            <person name="Wescot J."/>
            <person name="Boyce D."/>
            <person name="Santander J."/>
        </authorList>
    </citation>
    <scope>NUCLEOTIDE SEQUENCE [LARGE SCALE GENOMIC DNA]</scope>
    <source>
        <strain evidence="5 6">J360</strain>
    </source>
</reference>
<evidence type="ECO:0000256" key="2">
    <source>
        <dbReference type="ARBA" id="ARBA00022598"/>
    </source>
</evidence>
<evidence type="ECO:0000256" key="1">
    <source>
        <dbReference type="ARBA" id="ARBA00004924"/>
    </source>
</evidence>
<accession>A0A289GGN1</accession>
<dbReference type="Pfam" id="PF00501">
    <property type="entry name" value="AMP-binding"/>
    <property type="match status" value="1"/>
</dbReference>
<dbReference type="GO" id="GO:0016877">
    <property type="term" value="F:ligase activity, forming carbon-sulfur bonds"/>
    <property type="evidence" value="ECO:0007669"/>
    <property type="project" value="UniProtKB-ARBA"/>
</dbReference>
<comment type="pathway">
    <text evidence="1">Siderophore biosynthesis.</text>
</comment>
<dbReference type="PANTHER" id="PTHR43767:SF10">
    <property type="entry name" value="SURFACTIN SYNTHASE SUBUNIT 1"/>
    <property type="match status" value="1"/>
</dbReference>
<keyword evidence="2 5" id="KW-0436">Ligase</keyword>